<evidence type="ECO:0000259" key="1">
    <source>
        <dbReference type="PROSITE" id="PS50846"/>
    </source>
</evidence>
<dbReference type="GO" id="GO:0046872">
    <property type="term" value="F:metal ion binding"/>
    <property type="evidence" value="ECO:0007669"/>
    <property type="project" value="InterPro"/>
</dbReference>
<evidence type="ECO:0000313" key="2">
    <source>
        <dbReference type="EMBL" id="BCO07884.1"/>
    </source>
</evidence>
<gene>
    <name evidence="2" type="primary">yieF</name>
    <name evidence="2" type="ORF">GF1_02600</name>
</gene>
<organism evidence="2 3">
    <name type="scientific">Desulfolithobacter dissulfuricans</name>
    <dbReference type="NCBI Taxonomy" id="2795293"/>
    <lineage>
        <taxon>Bacteria</taxon>
        <taxon>Pseudomonadati</taxon>
        <taxon>Thermodesulfobacteriota</taxon>
        <taxon>Desulfobulbia</taxon>
        <taxon>Desulfobulbales</taxon>
        <taxon>Desulfobulbaceae</taxon>
        <taxon>Desulfolithobacter</taxon>
    </lineage>
</organism>
<dbReference type="SUPFAM" id="SSF55008">
    <property type="entry name" value="HMA, heavy metal-associated domain"/>
    <property type="match status" value="1"/>
</dbReference>
<dbReference type="CDD" id="cd00371">
    <property type="entry name" value="HMA"/>
    <property type="match status" value="1"/>
</dbReference>
<protein>
    <submittedName>
        <fullName evidence="2">Mercuric reductase</fullName>
    </submittedName>
</protein>
<feature type="domain" description="HMA" evidence="1">
    <location>
        <begin position="1"/>
        <end position="63"/>
    </location>
</feature>
<proteinExistence type="predicted"/>
<reference evidence="2" key="1">
    <citation type="submission" date="2020-12" db="EMBL/GenBank/DDBJ databases">
        <title>Desulfobium dissulfuricans gen. nov., sp. nov., a novel mesophilic, sulfate-reducing bacterium isolated from a deep-sea hydrothermal vent.</title>
        <authorList>
            <person name="Hashimoto Y."/>
            <person name="Tame A."/>
            <person name="Sawayama S."/>
            <person name="Miyazaki J."/>
            <person name="Takai K."/>
            <person name="Nakagawa S."/>
        </authorList>
    </citation>
    <scope>NUCLEOTIDE SEQUENCE</scope>
    <source>
        <strain evidence="2">GF1</strain>
    </source>
</reference>
<dbReference type="EMBL" id="AP024233">
    <property type="protein sequence ID" value="BCO07884.1"/>
    <property type="molecule type" value="Genomic_DNA"/>
</dbReference>
<dbReference type="InterPro" id="IPR006121">
    <property type="entry name" value="HMA_dom"/>
</dbReference>
<dbReference type="Pfam" id="PF00403">
    <property type="entry name" value="HMA"/>
    <property type="match status" value="1"/>
</dbReference>
<dbReference type="RefSeq" id="WP_267927823.1">
    <property type="nucleotide sequence ID" value="NZ_AP024233.1"/>
</dbReference>
<dbReference type="AlphaFoldDB" id="A0A915TZ16"/>
<name>A0A915TZ16_9BACT</name>
<sequence>MPTITIRGMKCQHCAASAAKALEALDGVSRVRIDLEKGEATWEGEVALDEVREAIARAGYEVVDQD</sequence>
<keyword evidence="3" id="KW-1185">Reference proteome</keyword>
<dbReference type="Gene3D" id="3.30.70.100">
    <property type="match status" value="1"/>
</dbReference>
<evidence type="ECO:0000313" key="3">
    <source>
        <dbReference type="Proteomes" id="UP001063350"/>
    </source>
</evidence>
<accession>A0A915TZ16</accession>
<dbReference type="InterPro" id="IPR036163">
    <property type="entry name" value="HMA_dom_sf"/>
</dbReference>
<dbReference type="PROSITE" id="PS50846">
    <property type="entry name" value="HMA_2"/>
    <property type="match status" value="1"/>
</dbReference>
<dbReference type="Proteomes" id="UP001063350">
    <property type="component" value="Chromosome"/>
</dbReference>
<dbReference type="KEGG" id="ddu:GF1_02600"/>